<dbReference type="PROSITE" id="PS50084">
    <property type="entry name" value="KH_TYPE_1"/>
    <property type="match status" value="1"/>
</dbReference>
<name>A0ABN9WEC0_9DINO</name>
<evidence type="ECO:0000256" key="1">
    <source>
        <dbReference type="PROSITE-ProRule" id="PRU00117"/>
    </source>
</evidence>
<dbReference type="InterPro" id="IPR036612">
    <property type="entry name" value="KH_dom_type_1_sf"/>
</dbReference>
<feature type="compositionally biased region" description="Low complexity" evidence="2">
    <location>
        <begin position="273"/>
        <end position="284"/>
    </location>
</feature>
<feature type="region of interest" description="Disordered" evidence="2">
    <location>
        <begin position="219"/>
        <end position="311"/>
    </location>
</feature>
<dbReference type="Gene3D" id="3.30.1370.10">
    <property type="entry name" value="K Homology domain, type 1"/>
    <property type="match status" value="1"/>
</dbReference>
<gene>
    <name evidence="3" type="ORF">PCOR1329_LOCUS66538</name>
</gene>
<dbReference type="SUPFAM" id="SSF54791">
    <property type="entry name" value="Eukaryotic type KH-domain (KH-domain type I)"/>
    <property type="match status" value="1"/>
</dbReference>
<comment type="caution">
    <text evidence="3">The sequence shown here is derived from an EMBL/GenBank/DDBJ whole genome shotgun (WGS) entry which is preliminary data.</text>
</comment>
<feature type="non-terminal residue" evidence="3">
    <location>
        <position position="311"/>
    </location>
</feature>
<reference evidence="3" key="1">
    <citation type="submission" date="2023-10" db="EMBL/GenBank/DDBJ databases">
        <authorList>
            <person name="Chen Y."/>
            <person name="Shah S."/>
            <person name="Dougan E. K."/>
            <person name="Thang M."/>
            <person name="Chan C."/>
        </authorList>
    </citation>
    <scope>NUCLEOTIDE SEQUENCE [LARGE SCALE GENOMIC DNA]</scope>
</reference>
<dbReference type="Proteomes" id="UP001189429">
    <property type="component" value="Unassembled WGS sequence"/>
</dbReference>
<evidence type="ECO:0000313" key="4">
    <source>
        <dbReference type="Proteomes" id="UP001189429"/>
    </source>
</evidence>
<feature type="compositionally biased region" description="Basic and acidic residues" evidence="2">
    <location>
        <begin position="259"/>
        <end position="272"/>
    </location>
</feature>
<sequence length="311" mass="34168">MFFMNKGEDKGRSRGSAEKLIIFGAERARRGAELKVMTGVEKKAPGQFTRGLREKTSDYDGFDTDRLILKDSGREKGVELRDRQGGAATQKKLERAAGCILQFVGHFAFIAGTRKERRCCREFISWLLQQMRGSVTIPDISRRDDATEVYIPANCKGWVTGNRGSELRRMEQDTGVYMFMALDGRGEERLIIFSADPGSKVSPTGRMAAERLVNEMIQEGEAARRRPPRPLGQPRRRRGAQPLPPALAVAQTPGSIPGADRRLAGRRPEAKEAGGATTRAAAEGGRLGCRSRRPRRDPLQGCVPTAASGLG</sequence>
<evidence type="ECO:0008006" key="5">
    <source>
        <dbReference type="Google" id="ProtNLM"/>
    </source>
</evidence>
<evidence type="ECO:0000256" key="2">
    <source>
        <dbReference type="SAM" id="MobiDB-lite"/>
    </source>
</evidence>
<proteinExistence type="predicted"/>
<keyword evidence="4" id="KW-1185">Reference proteome</keyword>
<keyword evidence="1" id="KW-0694">RNA-binding</keyword>
<dbReference type="EMBL" id="CAUYUJ010018578">
    <property type="protein sequence ID" value="CAK0884717.1"/>
    <property type="molecule type" value="Genomic_DNA"/>
</dbReference>
<protein>
    <recommendedName>
        <fullName evidence="5">K Homology domain-containing protein</fullName>
    </recommendedName>
</protein>
<organism evidence="3 4">
    <name type="scientific">Prorocentrum cordatum</name>
    <dbReference type="NCBI Taxonomy" id="2364126"/>
    <lineage>
        <taxon>Eukaryota</taxon>
        <taxon>Sar</taxon>
        <taxon>Alveolata</taxon>
        <taxon>Dinophyceae</taxon>
        <taxon>Prorocentrales</taxon>
        <taxon>Prorocentraceae</taxon>
        <taxon>Prorocentrum</taxon>
    </lineage>
</organism>
<evidence type="ECO:0000313" key="3">
    <source>
        <dbReference type="EMBL" id="CAK0884717.1"/>
    </source>
</evidence>
<accession>A0ABN9WEC0</accession>